<proteinExistence type="predicted"/>
<dbReference type="Proteomes" id="UP000184192">
    <property type="component" value="Unassembled WGS sequence"/>
</dbReference>
<gene>
    <name evidence="2" type="ORF">SAMN05444350_11560</name>
</gene>
<reference evidence="3" key="1">
    <citation type="submission" date="2016-11" db="EMBL/GenBank/DDBJ databases">
        <authorList>
            <person name="Varghese N."/>
            <person name="Submissions S."/>
        </authorList>
    </citation>
    <scope>NUCLEOTIDE SEQUENCE [LARGE SCALE GENOMIC DNA]</scope>
    <source>
        <strain evidence="3">DSM 26884</strain>
    </source>
</reference>
<evidence type="ECO:0000313" key="2">
    <source>
        <dbReference type="EMBL" id="SHJ09955.1"/>
    </source>
</evidence>
<keyword evidence="1" id="KW-0472">Membrane</keyword>
<evidence type="ECO:0000256" key="1">
    <source>
        <dbReference type="SAM" id="Phobius"/>
    </source>
</evidence>
<dbReference type="RefSeq" id="WP_025830594.1">
    <property type="nucleotide sequence ID" value="NZ_FQZN01000015.1"/>
</dbReference>
<feature type="transmembrane region" description="Helical" evidence="1">
    <location>
        <begin position="89"/>
        <end position="111"/>
    </location>
</feature>
<dbReference type="eggNOG" id="ENOG502ZRP1">
    <property type="taxonomic scope" value="Bacteria"/>
</dbReference>
<dbReference type="EMBL" id="FQZN01000015">
    <property type="protein sequence ID" value="SHJ09955.1"/>
    <property type="molecule type" value="Genomic_DNA"/>
</dbReference>
<evidence type="ECO:0000313" key="3">
    <source>
        <dbReference type="Proteomes" id="UP000184192"/>
    </source>
</evidence>
<evidence type="ECO:0008006" key="4">
    <source>
        <dbReference type="Google" id="ProtNLM"/>
    </source>
</evidence>
<dbReference type="AlphaFoldDB" id="A0A1M6GJ10"/>
<name>A0A1M6GJ10_9BACE</name>
<dbReference type="Pfam" id="PF11188">
    <property type="entry name" value="DUF2975"/>
    <property type="match status" value="1"/>
</dbReference>
<dbReference type="InterPro" id="IPR021354">
    <property type="entry name" value="DUF2975"/>
</dbReference>
<sequence>MKKIRILALLVIVVFIAEVIMSSGTADFRRGWNSAGNSRELNFSTVDISIKAEKTVAVDSLFNSAIQQNVPCWMASMETEIQPSFVNKLILALAIPFVFFALYGFYCMVRVVISVSRGKVFTRENVNRMRLFVYSIILLGICMETYEYLLHRDAVSQIQFSGYELTSYGLTFSWFSFLILALFTEIFAVGVKMKEEQDLTI</sequence>
<dbReference type="GeneID" id="92712674"/>
<organism evidence="2 3">
    <name type="scientific">Bacteroides stercorirosoris</name>
    <dbReference type="NCBI Taxonomy" id="871324"/>
    <lineage>
        <taxon>Bacteria</taxon>
        <taxon>Pseudomonadati</taxon>
        <taxon>Bacteroidota</taxon>
        <taxon>Bacteroidia</taxon>
        <taxon>Bacteroidales</taxon>
        <taxon>Bacteroidaceae</taxon>
        <taxon>Bacteroides</taxon>
    </lineage>
</organism>
<feature type="transmembrane region" description="Helical" evidence="1">
    <location>
        <begin position="131"/>
        <end position="150"/>
    </location>
</feature>
<accession>A0A1M6GJ10</accession>
<feature type="transmembrane region" description="Helical" evidence="1">
    <location>
        <begin position="170"/>
        <end position="191"/>
    </location>
</feature>
<keyword evidence="1" id="KW-0812">Transmembrane</keyword>
<keyword evidence="3" id="KW-1185">Reference proteome</keyword>
<keyword evidence="1" id="KW-1133">Transmembrane helix</keyword>
<protein>
    <recommendedName>
        <fullName evidence="4">DUF2975 domain-containing protein</fullName>
    </recommendedName>
</protein>